<organism evidence="2 3">
    <name type="scientific">Botryotinia fuckeliana (strain T4)</name>
    <name type="common">Noble rot fungus</name>
    <name type="synonym">Botrytis cinerea</name>
    <dbReference type="NCBI Taxonomy" id="999810"/>
    <lineage>
        <taxon>Eukaryota</taxon>
        <taxon>Fungi</taxon>
        <taxon>Dikarya</taxon>
        <taxon>Ascomycota</taxon>
        <taxon>Pezizomycotina</taxon>
        <taxon>Leotiomycetes</taxon>
        <taxon>Helotiales</taxon>
        <taxon>Sclerotiniaceae</taxon>
        <taxon>Botrytis</taxon>
    </lineage>
</organism>
<dbReference type="AlphaFoldDB" id="G2YY55"/>
<dbReference type="InParanoid" id="G2YY55"/>
<dbReference type="HOGENOM" id="CLU_3087031_0_0_1"/>
<name>G2YY55_BOTF4</name>
<protein>
    <submittedName>
        <fullName evidence="2">Uncharacterized protein</fullName>
    </submittedName>
</protein>
<reference evidence="3" key="1">
    <citation type="journal article" date="2011" name="PLoS Genet.">
        <title>Genomic analysis of the necrotrophic fungal pathogens Sclerotinia sclerotiorum and Botrytis cinerea.</title>
        <authorList>
            <person name="Amselem J."/>
            <person name="Cuomo C.A."/>
            <person name="van Kan J.A."/>
            <person name="Viaud M."/>
            <person name="Benito E.P."/>
            <person name="Couloux A."/>
            <person name="Coutinho P.M."/>
            <person name="de Vries R.P."/>
            <person name="Dyer P.S."/>
            <person name="Fillinger S."/>
            <person name="Fournier E."/>
            <person name="Gout L."/>
            <person name="Hahn M."/>
            <person name="Kohn L."/>
            <person name="Lapalu N."/>
            <person name="Plummer K.M."/>
            <person name="Pradier J.M."/>
            <person name="Quevillon E."/>
            <person name="Sharon A."/>
            <person name="Simon A."/>
            <person name="ten Have A."/>
            <person name="Tudzynski B."/>
            <person name="Tudzynski P."/>
            <person name="Wincker P."/>
            <person name="Andrew M."/>
            <person name="Anthouard V."/>
            <person name="Beever R.E."/>
            <person name="Beffa R."/>
            <person name="Benoit I."/>
            <person name="Bouzid O."/>
            <person name="Brault B."/>
            <person name="Chen Z."/>
            <person name="Choquer M."/>
            <person name="Collemare J."/>
            <person name="Cotton P."/>
            <person name="Danchin E.G."/>
            <person name="Da Silva C."/>
            <person name="Gautier A."/>
            <person name="Giraud C."/>
            <person name="Giraud T."/>
            <person name="Gonzalez C."/>
            <person name="Grossetete S."/>
            <person name="Guldener U."/>
            <person name="Henrissat B."/>
            <person name="Howlett B.J."/>
            <person name="Kodira C."/>
            <person name="Kretschmer M."/>
            <person name="Lappartient A."/>
            <person name="Leroch M."/>
            <person name="Levis C."/>
            <person name="Mauceli E."/>
            <person name="Neuveglise C."/>
            <person name="Oeser B."/>
            <person name="Pearson M."/>
            <person name="Poulain J."/>
            <person name="Poussereau N."/>
            <person name="Quesneville H."/>
            <person name="Rascle C."/>
            <person name="Schumacher J."/>
            <person name="Segurens B."/>
            <person name="Sexton A."/>
            <person name="Silva E."/>
            <person name="Sirven C."/>
            <person name="Soanes D.M."/>
            <person name="Talbot N.J."/>
            <person name="Templeton M."/>
            <person name="Yandava C."/>
            <person name="Yarden O."/>
            <person name="Zeng Q."/>
            <person name="Rollins J.A."/>
            <person name="Lebrun M.H."/>
            <person name="Dickman M."/>
        </authorList>
    </citation>
    <scope>NUCLEOTIDE SEQUENCE [LARGE SCALE GENOMIC DNA]</scope>
    <source>
        <strain evidence="3">T4</strain>
    </source>
</reference>
<evidence type="ECO:0000313" key="3">
    <source>
        <dbReference type="Proteomes" id="UP000008177"/>
    </source>
</evidence>
<accession>G2YY55</accession>
<sequence>MEQKRSVGCVQDSENTQSKCKAPAMVPRCGREDEKKKSKKKRMVDESSPLKK</sequence>
<proteinExistence type="predicted"/>
<evidence type="ECO:0000313" key="2">
    <source>
        <dbReference type="EMBL" id="CCD56553.1"/>
    </source>
</evidence>
<dbReference type="Proteomes" id="UP000008177">
    <property type="component" value="Unplaced contigs"/>
</dbReference>
<dbReference type="EMBL" id="FQ790361">
    <property type="protein sequence ID" value="CCD56553.1"/>
    <property type="molecule type" value="Genomic_DNA"/>
</dbReference>
<gene>
    <name evidence="2" type="ORF">BofuT4_uP143610.1</name>
</gene>
<evidence type="ECO:0000256" key="1">
    <source>
        <dbReference type="SAM" id="MobiDB-lite"/>
    </source>
</evidence>
<feature type="compositionally biased region" description="Basic and acidic residues" evidence="1">
    <location>
        <begin position="43"/>
        <end position="52"/>
    </location>
</feature>
<feature type="region of interest" description="Disordered" evidence="1">
    <location>
        <begin position="1"/>
        <end position="52"/>
    </location>
</feature>